<dbReference type="Gene3D" id="1.20.272.10">
    <property type="match status" value="1"/>
</dbReference>
<dbReference type="NCBIfam" id="TIGR01128">
    <property type="entry name" value="holA"/>
    <property type="match status" value="1"/>
</dbReference>
<evidence type="ECO:0000313" key="11">
    <source>
        <dbReference type="EMBL" id="CAB4649760.1"/>
    </source>
</evidence>
<protein>
    <recommendedName>
        <fullName evidence="2">DNA polymerase III subunit delta</fullName>
        <ecNumber evidence="1">2.7.7.7</ecNumber>
    </recommendedName>
</protein>
<evidence type="ECO:0000259" key="10">
    <source>
        <dbReference type="Pfam" id="PF21694"/>
    </source>
</evidence>
<dbReference type="GO" id="GO:0003887">
    <property type="term" value="F:DNA-directed DNA polymerase activity"/>
    <property type="evidence" value="ECO:0007669"/>
    <property type="project" value="UniProtKB-KW"/>
</dbReference>
<dbReference type="GO" id="GO:0009360">
    <property type="term" value="C:DNA polymerase III complex"/>
    <property type="evidence" value="ECO:0007669"/>
    <property type="project" value="InterPro"/>
</dbReference>
<dbReference type="EC" id="2.7.7.7" evidence="1"/>
<evidence type="ECO:0000256" key="8">
    <source>
        <dbReference type="ARBA" id="ARBA00049244"/>
    </source>
</evidence>
<keyword evidence="5" id="KW-0235">DNA replication</keyword>
<dbReference type="Pfam" id="PF06144">
    <property type="entry name" value="DNA_pol3_delta"/>
    <property type="match status" value="1"/>
</dbReference>
<feature type="domain" description="DNA polymerase III delta N-terminal" evidence="9">
    <location>
        <begin position="4"/>
        <end position="118"/>
    </location>
</feature>
<keyword evidence="4" id="KW-0548">Nucleotidyltransferase</keyword>
<evidence type="ECO:0000256" key="2">
    <source>
        <dbReference type="ARBA" id="ARBA00017703"/>
    </source>
</evidence>
<dbReference type="EMBL" id="CAEZWB010000086">
    <property type="protein sequence ID" value="CAB4649760.1"/>
    <property type="molecule type" value="Genomic_DNA"/>
</dbReference>
<dbReference type="GO" id="GO:0006261">
    <property type="term" value="P:DNA-templated DNA replication"/>
    <property type="evidence" value="ECO:0007669"/>
    <property type="project" value="TreeGrafter"/>
</dbReference>
<evidence type="ECO:0000259" key="9">
    <source>
        <dbReference type="Pfam" id="PF06144"/>
    </source>
</evidence>
<dbReference type="InterPro" id="IPR005790">
    <property type="entry name" value="DNA_polIII_delta"/>
</dbReference>
<evidence type="ECO:0000256" key="5">
    <source>
        <dbReference type="ARBA" id="ARBA00022705"/>
    </source>
</evidence>
<feature type="domain" description="DNA polymerase III delta subunit-like C-terminal" evidence="10">
    <location>
        <begin position="203"/>
        <end position="320"/>
    </location>
</feature>
<accession>A0A6J6KIW8</accession>
<sequence length="335" mass="36113">MTIYLITGEDPRTVSAKLTDLTSQLIGDGDRNTMYESHDLENGTIDERDAAIANAVMGARTSSLFGDERVVVLRGIHDATVDQLRPLLEYLLEPIETNHLVLTASGKLAKSTTDALKKAGATTLSTSPPRQKNDVVTWFQEHLTEAGLKLDPGALSIAVAWLGQDQARLPSLIEVLMSTYGTGKKLTAEDIEPFLGVRGNVPIWDLTDAISASNPANAIAVLHRMVGSGESHPMQIISSLSTHYTKLLRLDGLDSPAKEDVFAIVGTKSDYMANKTVALSRTMGSKNIASAIVLLARADVDLRGGKDLSDQLILEILVARLCRLSGQTAATTRRR</sequence>
<dbReference type="InterPro" id="IPR048466">
    <property type="entry name" value="DNA_pol3_delta-like_C"/>
</dbReference>
<evidence type="ECO:0000256" key="1">
    <source>
        <dbReference type="ARBA" id="ARBA00012417"/>
    </source>
</evidence>
<proteinExistence type="inferred from homology"/>
<evidence type="ECO:0000256" key="6">
    <source>
        <dbReference type="ARBA" id="ARBA00022932"/>
    </source>
</evidence>
<keyword evidence="3" id="KW-0808">Transferase</keyword>
<dbReference type="InterPro" id="IPR027417">
    <property type="entry name" value="P-loop_NTPase"/>
</dbReference>
<dbReference type="PANTHER" id="PTHR34388">
    <property type="entry name" value="DNA POLYMERASE III SUBUNIT DELTA"/>
    <property type="match status" value="1"/>
</dbReference>
<dbReference type="AlphaFoldDB" id="A0A6J6KIW8"/>
<dbReference type="Gene3D" id="3.40.50.300">
    <property type="entry name" value="P-loop containing nucleotide triphosphate hydrolases"/>
    <property type="match status" value="1"/>
</dbReference>
<reference evidence="11" key="1">
    <citation type="submission" date="2020-05" db="EMBL/GenBank/DDBJ databases">
        <authorList>
            <person name="Chiriac C."/>
            <person name="Salcher M."/>
            <person name="Ghai R."/>
            <person name="Kavagutti S V."/>
        </authorList>
    </citation>
    <scope>NUCLEOTIDE SEQUENCE</scope>
</reference>
<dbReference type="Pfam" id="PF21694">
    <property type="entry name" value="DNA_pol3_delta_C"/>
    <property type="match status" value="1"/>
</dbReference>
<dbReference type="SUPFAM" id="SSF48019">
    <property type="entry name" value="post-AAA+ oligomerization domain-like"/>
    <property type="match status" value="1"/>
</dbReference>
<dbReference type="InterPro" id="IPR008921">
    <property type="entry name" value="DNA_pol3_clamp-load_cplx_C"/>
</dbReference>
<organism evidence="11">
    <name type="scientific">freshwater metagenome</name>
    <dbReference type="NCBI Taxonomy" id="449393"/>
    <lineage>
        <taxon>unclassified sequences</taxon>
        <taxon>metagenomes</taxon>
        <taxon>ecological metagenomes</taxon>
    </lineage>
</organism>
<keyword evidence="6" id="KW-0239">DNA-directed DNA polymerase</keyword>
<dbReference type="SUPFAM" id="SSF52540">
    <property type="entry name" value="P-loop containing nucleoside triphosphate hydrolases"/>
    <property type="match status" value="1"/>
</dbReference>
<evidence type="ECO:0000256" key="7">
    <source>
        <dbReference type="ARBA" id="ARBA00034754"/>
    </source>
</evidence>
<dbReference type="PANTHER" id="PTHR34388:SF1">
    <property type="entry name" value="DNA POLYMERASE III SUBUNIT DELTA"/>
    <property type="match status" value="1"/>
</dbReference>
<comment type="catalytic activity">
    <reaction evidence="8">
        <text>DNA(n) + a 2'-deoxyribonucleoside 5'-triphosphate = DNA(n+1) + diphosphate</text>
        <dbReference type="Rhea" id="RHEA:22508"/>
        <dbReference type="Rhea" id="RHEA-COMP:17339"/>
        <dbReference type="Rhea" id="RHEA-COMP:17340"/>
        <dbReference type="ChEBI" id="CHEBI:33019"/>
        <dbReference type="ChEBI" id="CHEBI:61560"/>
        <dbReference type="ChEBI" id="CHEBI:173112"/>
        <dbReference type="EC" id="2.7.7.7"/>
    </reaction>
</comment>
<dbReference type="InterPro" id="IPR010372">
    <property type="entry name" value="DNA_pol3_delta_N"/>
</dbReference>
<comment type="similarity">
    <text evidence="7">Belongs to the DNA polymerase HolA subunit family.</text>
</comment>
<dbReference type="GO" id="GO:0003677">
    <property type="term" value="F:DNA binding"/>
    <property type="evidence" value="ECO:0007669"/>
    <property type="project" value="InterPro"/>
</dbReference>
<evidence type="ECO:0000256" key="3">
    <source>
        <dbReference type="ARBA" id="ARBA00022679"/>
    </source>
</evidence>
<name>A0A6J6KIW8_9ZZZZ</name>
<evidence type="ECO:0000256" key="4">
    <source>
        <dbReference type="ARBA" id="ARBA00022695"/>
    </source>
</evidence>
<gene>
    <name evidence="11" type="ORF">UFOPK2166_00739</name>
</gene>